<name>G3A7H5_9RALS</name>
<accession>G3A7H5</accession>
<reference evidence="1" key="1">
    <citation type="journal article" date="2011" name="PLoS ONE">
        <title>Ralstonia syzygii, the Blood Disease Bacterium and some Asian R. solanacearum strains form a single genomic species despite divergent lifestyles.</title>
        <authorList>
            <person name="Remenant B."/>
            <person name="de Cambiaire J.C."/>
            <person name="Cellier G."/>
            <person name="Jacobs J.M."/>
            <person name="Mangenot S."/>
            <person name="Barbe V."/>
            <person name="Lajus A."/>
            <person name="Vallenet D."/>
            <person name="Medigue C."/>
            <person name="Fegan M."/>
            <person name="Allen C."/>
            <person name="Prior P."/>
        </authorList>
    </citation>
    <scope>NUCLEOTIDE SEQUENCE</scope>
    <source>
        <strain evidence="1">R24</strain>
    </source>
</reference>
<reference evidence="1" key="2">
    <citation type="submission" date="2011-04" db="EMBL/GenBank/DDBJ databases">
        <authorList>
            <person name="Genoscope - CEA"/>
        </authorList>
    </citation>
    <scope>NUCLEOTIDE SEQUENCE</scope>
    <source>
        <strain evidence="1">R24</strain>
    </source>
</reference>
<dbReference type="AlphaFoldDB" id="G3A7H5"/>
<protein>
    <submittedName>
        <fullName evidence="1">Uncharacterized protein</fullName>
    </submittedName>
</protein>
<proteinExistence type="predicted"/>
<gene>
    <name evidence="1" type="ORF">RALSY_40671</name>
</gene>
<organism evidence="1">
    <name type="scientific">Ralstonia syzygii R24</name>
    <dbReference type="NCBI Taxonomy" id="907261"/>
    <lineage>
        <taxon>Bacteria</taxon>
        <taxon>Pseudomonadati</taxon>
        <taxon>Pseudomonadota</taxon>
        <taxon>Betaproteobacteria</taxon>
        <taxon>Burkholderiales</taxon>
        <taxon>Burkholderiaceae</taxon>
        <taxon>Ralstonia</taxon>
        <taxon>Ralstonia solanacearum species complex</taxon>
    </lineage>
</organism>
<sequence>MRPLTLSIAMAVFSEPDAPWSRSYVAATLGLSKDSLSARLLIEGSALTYIIREQRLMRTLFDVARGKSLHARNGFASLERRNTAFFDCFGVCVEELAMISQTGQFELSDDLCQAIPVTRCHLEAGNASRYSTSA</sequence>
<evidence type="ECO:0000313" key="1">
    <source>
        <dbReference type="EMBL" id="CCA86447.1"/>
    </source>
</evidence>
<dbReference type="EMBL" id="FR854089">
    <property type="protein sequence ID" value="CCA86447.1"/>
    <property type="molecule type" value="Genomic_DNA"/>
</dbReference>